<reference evidence="7" key="1">
    <citation type="journal article" date="2023" name="Science">
        <title>Elucidation of the pathway for biosynthesis of saponin adjuvants from the soapbark tree.</title>
        <authorList>
            <person name="Reed J."/>
            <person name="Orme A."/>
            <person name="El-Demerdash A."/>
            <person name="Owen C."/>
            <person name="Martin L.B.B."/>
            <person name="Misra R.C."/>
            <person name="Kikuchi S."/>
            <person name="Rejzek M."/>
            <person name="Martin A.C."/>
            <person name="Harkess A."/>
            <person name="Leebens-Mack J."/>
            <person name="Louveau T."/>
            <person name="Stephenson M.J."/>
            <person name="Osbourn A."/>
        </authorList>
    </citation>
    <scope>NUCLEOTIDE SEQUENCE</scope>
    <source>
        <strain evidence="7">S10</strain>
    </source>
</reference>
<protein>
    <submittedName>
        <fullName evidence="7">Defensin-like protein</fullName>
    </submittedName>
</protein>
<dbReference type="PROSITE" id="PS00940">
    <property type="entry name" value="GAMMA_THIONIN"/>
    <property type="match status" value="1"/>
</dbReference>
<evidence type="ECO:0000256" key="5">
    <source>
        <dbReference type="SAM" id="SignalP"/>
    </source>
</evidence>
<evidence type="ECO:0000256" key="1">
    <source>
        <dbReference type="ARBA" id="ARBA00022529"/>
    </source>
</evidence>
<dbReference type="EMBL" id="JARAOO010000010">
    <property type="protein sequence ID" value="KAJ7954560.1"/>
    <property type="molecule type" value="Genomic_DNA"/>
</dbReference>
<dbReference type="PANTHER" id="PTHR33147">
    <property type="entry name" value="DEFENSIN-LIKE PROTEIN 1"/>
    <property type="match status" value="1"/>
</dbReference>
<evidence type="ECO:0000313" key="7">
    <source>
        <dbReference type="EMBL" id="KAJ7954560.1"/>
    </source>
</evidence>
<accession>A0AAD7LAG0</accession>
<dbReference type="PANTHER" id="PTHR33147:SF39">
    <property type="entry name" value="DRO1 PROTEIN-RELATED"/>
    <property type="match status" value="1"/>
</dbReference>
<dbReference type="InterPro" id="IPR003614">
    <property type="entry name" value="Knottins"/>
</dbReference>
<feature type="signal peptide" evidence="5">
    <location>
        <begin position="1"/>
        <end position="28"/>
    </location>
</feature>
<feature type="chain" id="PRO_5042042147" evidence="5">
    <location>
        <begin position="29"/>
        <end position="74"/>
    </location>
</feature>
<organism evidence="7 8">
    <name type="scientific">Quillaja saponaria</name>
    <name type="common">Soap bark tree</name>
    <dbReference type="NCBI Taxonomy" id="32244"/>
    <lineage>
        <taxon>Eukaryota</taxon>
        <taxon>Viridiplantae</taxon>
        <taxon>Streptophyta</taxon>
        <taxon>Embryophyta</taxon>
        <taxon>Tracheophyta</taxon>
        <taxon>Spermatophyta</taxon>
        <taxon>Magnoliopsida</taxon>
        <taxon>eudicotyledons</taxon>
        <taxon>Gunneridae</taxon>
        <taxon>Pentapetalae</taxon>
        <taxon>rosids</taxon>
        <taxon>fabids</taxon>
        <taxon>Fabales</taxon>
        <taxon>Quillajaceae</taxon>
        <taxon>Quillaja</taxon>
    </lineage>
</organism>
<dbReference type="InterPro" id="IPR008176">
    <property type="entry name" value="Defensin_plant"/>
</dbReference>
<evidence type="ECO:0000256" key="2">
    <source>
        <dbReference type="ARBA" id="ARBA00022577"/>
    </source>
</evidence>
<dbReference type="Proteomes" id="UP001163823">
    <property type="component" value="Chromosome 10"/>
</dbReference>
<dbReference type="InterPro" id="IPR036574">
    <property type="entry name" value="Scorpion_toxin-like_sf"/>
</dbReference>
<name>A0AAD7LAG0_QUISA</name>
<dbReference type="Gene3D" id="3.30.30.10">
    <property type="entry name" value="Knottin, scorpion toxin-like"/>
    <property type="match status" value="1"/>
</dbReference>
<comment type="caution">
    <text evidence="7">The sequence shown here is derived from an EMBL/GenBank/DDBJ whole genome shotgun (WGS) entry which is preliminary data.</text>
</comment>
<proteinExistence type="predicted"/>
<evidence type="ECO:0000259" key="6">
    <source>
        <dbReference type="SMART" id="SM00505"/>
    </source>
</evidence>
<keyword evidence="2" id="KW-0295">Fungicide</keyword>
<dbReference type="AlphaFoldDB" id="A0AAD7LAG0"/>
<evidence type="ECO:0000313" key="8">
    <source>
        <dbReference type="Proteomes" id="UP001163823"/>
    </source>
</evidence>
<keyword evidence="1" id="KW-0929">Antimicrobial</keyword>
<feature type="domain" description="Knottins-like" evidence="6">
    <location>
        <begin position="30"/>
        <end position="74"/>
    </location>
</feature>
<sequence>METKRLGFFFLFLIILAADETVMQKTEARICQAPSGKYRGPCFTDSSCDSTCKKQDHLLGGVCQGFACYCQRNC</sequence>
<dbReference type="GO" id="GO:0031640">
    <property type="term" value="P:killing of cells of another organism"/>
    <property type="evidence" value="ECO:0007669"/>
    <property type="project" value="UniProtKB-KW"/>
</dbReference>
<evidence type="ECO:0000256" key="4">
    <source>
        <dbReference type="ARBA" id="ARBA00023157"/>
    </source>
</evidence>
<keyword evidence="3 5" id="KW-0732">Signal</keyword>
<gene>
    <name evidence="7" type="ORF">O6P43_026127</name>
</gene>
<keyword evidence="8" id="KW-1185">Reference proteome</keyword>
<dbReference type="SUPFAM" id="SSF57095">
    <property type="entry name" value="Scorpion toxin-like"/>
    <property type="match status" value="1"/>
</dbReference>
<evidence type="ECO:0000256" key="3">
    <source>
        <dbReference type="ARBA" id="ARBA00022729"/>
    </source>
</evidence>
<dbReference type="SMART" id="SM00505">
    <property type="entry name" value="Knot1"/>
    <property type="match status" value="1"/>
</dbReference>
<dbReference type="Pfam" id="PF00304">
    <property type="entry name" value="Gamma-thionin"/>
    <property type="match status" value="1"/>
</dbReference>
<keyword evidence="4" id="KW-1015">Disulfide bond</keyword>
<dbReference type="GO" id="GO:0050832">
    <property type="term" value="P:defense response to fungus"/>
    <property type="evidence" value="ECO:0007669"/>
    <property type="project" value="UniProtKB-KW"/>
</dbReference>